<dbReference type="InterPro" id="IPR047650">
    <property type="entry name" value="Transpos_IS110"/>
</dbReference>
<protein>
    <submittedName>
        <fullName evidence="3">IS110 family transposase</fullName>
    </submittedName>
</protein>
<evidence type="ECO:0000313" key="3">
    <source>
        <dbReference type="EMBL" id="MFB9992089.1"/>
    </source>
</evidence>
<dbReference type="InterPro" id="IPR003346">
    <property type="entry name" value="Transposase_20"/>
</dbReference>
<dbReference type="PANTHER" id="PTHR33055:SF3">
    <property type="entry name" value="PUTATIVE TRANSPOSASE FOR IS117-RELATED"/>
    <property type="match status" value="1"/>
</dbReference>
<dbReference type="PANTHER" id="PTHR33055">
    <property type="entry name" value="TRANSPOSASE FOR INSERTION SEQUENCE ELEMENT IS1111A"/>
    <property type="match status" value="1"/>
</dbReference>
<accession>A0ABV6AX54</accession>
<dbReference type="RefSeq" id="WP_380008309.1">
    <property type="nucleotide sequence ID" value="NZ_JBHLYR010000028.1"/>
</dbReference>
<organism evidence="3 4">
    <name type="scientific">Deinococcus oregonensis</name>
    <dbReference type="NCBI Taxonomy" id="1805970"/>
    <lineage>
        <taxon>Bacteria</taxon>
        <taxon>Thermotogati</taxon>
        <taxon>Deinococcota</taxon>
        <taxon>Deinococci</taxon>
        <taxon>Deinococcales</taxon>
        <taxon>Deinococcaceae</taxon>
        <taxon>Deinococcus</taxon>
    </lineage>
</organism>
<dbReference type="NCBIfam" id="NF033542">
    <property type="entry name" value="transpos_IS110"/>
    <property type="match status" value="1"/>
</dbReference>
<gene>
    <name evidence="3" type="ORF">ACFFLM_08965</name>
</gene>
<reference evidence="3 4" key="1">
    <citation type="submission" date="2024-09" db="EMBL/GenBank/DDBJ databases">
        <authorList>
            <person name="Sun Q."/>
            <person name="Mori K."/>
        </authorList>
    </citation>
    <scope>NUCLEOTIDE SEQUENCE [LARGE SCALE GENOMIC DNA]</scope>
    <source>
        <strain evidence="3 4">JCM 13503</strain>
    </source>
</reference>
<dbReference type="Pfam" id="PF02371">
    <property type="entry name" value="Transposase_20"/>
    <property type="match status" value="1"/>
</dbReference>
<proteinExistence type="predicted"/>
<dbReference type="InterPro" id="IPR002525">
    <property type="entry name" value="Transp_IS110-like_N"/>
</dbReference>
<dbReference type="EMBL" id="JBHLYR010000028">
    <property type="protein sequence ID" value="MFB9992089.1"/>
    <property type="molecule type" value="Genomic_DNA"/>
</dbReference>
<dbReference type="Pfam" id="PF01548">
    <property type="entry name" value="DEDD_Tnp_IS110"/>
    <property type="match status" value="1"/>
</dbReference>
<evidence type="ECO:0000259" key="1">
    <source>
        <dbReference type="Pfam" id="PF01548"/>
    </source>
</evidence>
<comment type="caution">
    <text evidence="3">The sequence shown here is derived from an EMBL/GenBank/DDBJ whole genome shotgun (WGS) entry which is preliminary data.</text>
</comment>
<sequence length="275" mass="30823">MYLGIDISKSTFDAVFLDGAVQRHKVFANTAAGFKALTTWLTTDETPTCHVCMEATGRYHLPLATYLHATHHTVSVVNPARTKAYGLSRMSRNKTDKTDALLLAQYAQSEHPPAWHPAPSECQALTALIHRLEEVEAIRQQELNRVEGTDNAYVRRSLEAHIVYLDLEIQELHLRLDEHVLAHHELQRQEELLTSIPGVGKRTARKVLAEVQIMDFEHAKQVAAYAGLSPHQRTSGSSLRQGRGCRRWGMPVCAERSTFLRSQRCGGTPSLKRSA</sequence>
<feature type="domain" description="Transposase IS116/IS110/IS902 C-terminal" evidence="2">
    <location>
        <begin position="191"/>
        <end position="247"/>
    </location>
</feature>
<keyword evidence="4" id="KW-1185">Reference proteome</keyword>
<evidence type="ECO:0000259" key="2">
    <source>
        <dbReference type="Pfam" id="PF02371"/>
    </source>
</evidence>
<evidence type="ECO:0000313" key="4">
    <source>
        <dbReference type="Proteomes" id="UP001589733"/>
    </source>
</evidence>
<dbReference type="Proteomes" id="UP001589733">
    <property type="component" value="Unassembled WGS sequence"/>
</dbReference>
<name>A0ABV6AX54_9DEIO</name>
<feature type="domain" description="Transposase IS110-like N-terminal" evidence="1">
    <location>
        <begin position="3"/>
        <end position="147"/>
    </location>
</feature>